<evidence type="ECO:0000313" key="7">
    <source>
        <dbReference type="Proteomes" id="UP000293719"/>
    </source>
</evidence>
<evidence type="ECO:0000313" key="6">
    <source>
        <dbReference type="EMBL" id="QBK30533.1"/>
    </source>
</evidence>
<dbReference type="RefSeq" id="WP_131616223.1">
    <property type="nucleotide sequence ID" value="NZ_CP036532.1"/>
</dbReference>
<keyword evidence="7" id="KW-1185">Reference proteome</keyword>
<accession>A0A4P6V112</accession>
<dbReference type="InterPro" id="IPR050330">
    <property type="entry name" value="Bact_OuterMem_StrucFunc"/>
</dbReference>
<keyword evidence="4" id="KW-0732">Signal</keyword>
<dbReference type="InterPro" id="IPR006311">
    <property type="entry name" value="TAT_signal"/>
</dbReference>
<evidence type="ECO:0000259" key="5">
    <source>
        <dbReference type="PROSITE" id="PS51123"/>
    </source>
</evidence>
<dbReference type="PROSITE" id="PS51123">
    <property type="entry name" value="OMPA_2"/>
    <property type="match status" value="1"/>
</dbReference>
<dbReference type="InterPro" id="IPR006690">
    <property type="entry name" value="OMPA-like_CS"/>
</dbReference>
<dbReference type="KEGG" id="rpod:E0E05_07915"/>
<sequence length="190" mass="20909">MTNCLHRRAALAALAGGALSLTALPATAQSTPSAAELLDRLGADPSRVIMPDARVSIGELKRRRDLRRIAPSVDIQSINFAFGSAHIPRSESWKLEEIAIAMKRILRRRGRELFLIEGHTDAVGSNAANLRLSQARAESVAAGLARHGVPWRAMETIGYGEEDLLVPTQRAEWRNRRVTLRRVTDLVIGY</sequence>
<dbReference type="PANTHER" id="PTHR30329:SF21">
    <property type="entry name" value="LIPOPROTEIN YIAD-RELATED"/>
    <property type="match status" value="1"/>
</dbReference>
<dbReference type="OrthoDB" id="9792021at2"/>
<dbReference type="InterPro" id="IPR006665">
    <property type="entry name" value="OmpA-like"/>
</dbReference>
<dbReference type="Pfam" id="PF00691">
    <property type="entry name" value="OmpA"/>
    <property type="match status" value="1"/>
</dbReference>
<dbReference type="CDD" id="cd07185">
    <property type="entry name" value="OmpA_C-like"/>
    <property type="match status" value="1"/>
</dbReference>
<dbReference type="InterPro" id="IPR036737">
    <property type="entry name" value="OmpA-like_sf"/>
</dbReference>
<dbReference type="Gene3D" id="3.30.1330.60">
    <property type="entry name" value="OmpA-like domain"/>
    <property type="match status" value="1"/>
</dbReference>
<comment type="subcellular location">
    <subcellularLocation>
        <location evidence="1">Membrane</location>
    </subcellularLocation>
</comment>
<organism evidence="6 7">
    <name type="scientific">Roseitalea porphyridii</name>
    <dbReference type="NCBI Taxonomy" id="1852022"/>
    <lineage>
        <taxon>Bacteria</taxon>
        <taxon>Pseudomonadati</taxon>
        <taxon>Pseudomonadota</taxon>
        <taxon>Alphaproteobacteria</taxon>
        <taxon>Hyphomicrobiales</taxon>
        <taxon>Ahrensiaceae</taxon>
        <taxon>Roseitalea</taxon>
    </lineage>
</organism>
<dbReference type="GO" id="GO:0009279">
    <property type="term" value="C:cell outer membrane"/>
    <property type="evidence" value="ECO:0007669"/>
    <property type="project" value="InterPro"/>
</dbReference>
<dbReference type="PROSITE" id="PS01068">
    <property type="entry name" value="OMPA_1"/>
    <property type="match status" value="1"/>
</dbReference>
<evidence type="ECO:0000256" key="3">
    <source>
        <dbReference type="PROSITE-ProRule" id="PRU00473"/>
    </source>
</evidence>
<dbReference type="PROSITE" id="PS51318">
    <property type="entry name" value="TAT"/>
    <property type="match status" value="1"/>
</dbReference>
<reference evidence="6 7" key="1">
    <citation type="journal article" date="2017" name="Int. J. Syst. Evol. Microbiol.">
        <title>Roseitalea porphyridii gen. nov., sp. nov., isolated from a red alga, and reclassification of Hoeflea suaedae Chung et al. 2013 as Pseudohoeflea suaedae gen. nov., comb. nov.</title>
        <authorList>
            <person name="Hyeon J.W."/>
            <person name="Jeong S.E."/>
            <person name="Baek K."/>
            <person name="Jeon C.O."/>
        </authorList>
    </citation>
    <scope>NUCLEOTIDE SEQUENCE [LARGE SCALE GENOMIC DNA]</scope>
    <source>
        <strain evidence="6 7">MA7-20</strain>
    </source>
</reference>
<feature type="chain" id="PRO_5020458977" evidence="4">
    <location>
        <begin position="29"/>
        <end position="190"/>
    </location>
</feature>
<name>A0A4P6V112_9HYPH</name>
<protein>
    <submittedName>
        <fullName evidence="6">OmpA family protein</fullName>
    </submittedName>
</protein>
<dbReference type="SUPFAM" id="SSF103088">
    <property type="entry name" value="OmpA-like"/>
    <property type="match status" value="1"/>
</dbReference>
<evidence type="ECO:0000256" key="4">
    <source>
        <dbReference type="SAM" id="SignalP"/>
    </source>
</evidence>
<dbReference type="Proteomes" id="UP000293719">
    <property type="component" value="Chromosome"/>
</dbReference>
<proteinExistence type="predicted"/>
<dbReference type="AlphaFoldDB" id="A0A4P6V112"/>
<gene>
    <name evidence="6" type="ORF">E0E05_07915</name>
</gene>
<dbReference type="GeneID" id="90767218"/>
<evidence type="ECO:0000256" key="2">
    <source>
        <dbReference type="ARBA" id="ARBA00023136"/>
    </source>
</evidence>
<dbReference type="EMBL" id="CP036532">
    <property type="protein sequence ID" value="QBK30533.1"/>
    <property type="molecule type" value="Genomic_DNA"/>
</dbReference>
<feature type="signal peptide" evidence="4">
    <location>
        <begin position="1"/>
        <end position="28"/>
    </location>
</feature>
<keyword evidence="2 3" id="KW-0472">Membrane</keyword>
<evidence type="ECO:0000256" key="1">
    <source>
        <dbReference type="ARBA" id="ARBA00004370"/>
    </source>
</evidence>
<dbReference type="PANTHER" id="PTHR30329">
    <property type="entry name" value="STATOR ELEMENT OF FLAGELLAR MOTOR COMPLEX"/>
    <property type="match status" value="1"/>
</dbReference>
<feature type="domain" description="OmpA-like" evidence="5">
    <location>
        <begin position="67"/>
        <end position="186"/>
    </location>
</feature>